<feature type="compositionally biased region" description="Basic and acidic residues" evidence="17">
    <location>
        <begin position="111"/>
        <end position="121"/>
    </location>
</feature>
<reference evidence="19" key="3">
    <citation type="submission" date="2025-09" db="UniProtKB">
        <authorList>
            <consortium name="Ensembl"/>
        </authorList>
    </citation>
    <scope>IDENTIFICATION</scope>
</reference>
<evidence type="ECO:0000256" key="2">
    <source>
        <dbReference type="ARBA" id="ARBA00004123"/>
    </source>
</evidence>
<comment type="pathway">
    <text evidence="4">Protein modification; protein ubiquitination.</text>
</comment>
<evidence type="ECO:0000313" key="20">
    <source>
        <dbReference type="Proteomes" id="UP000007635"/>
    </source>
</evidence>
<dbReference type="GO" id="GO:0000976">
    <property type="term" value="F:transcription cis-regulatory region binding"/>
    <property type="evidence" value="ECO:0007669"/>
    <property type="project" value="TreeGrafter"/>
</dbReference>
<reference evidence="19" key="2">
    <citation type="submission" date="2025-08" db="UniProtKB">
        <authorList>
            <consortium name="Ensembl"/>
        </authorList>
    </citation>
    <scope>IDENTIFICATION</scope>
</reference>
<feature type="region of interest" description="Disordered" evidence="17">
    <location>
        <begin position="554"/>
        <end position="576"/>
    </location>
</feature>
<feature type="compositionally biased region" description="Basic and acidic residues" evidence="17">
    <location>
        <begin position="560"/>
        <end position="576"/>
    </location>
</feature>
<evidence type="ECO:0000256" key="12">
    <source>
        <dbReference type="ARBA" id="ARBA00022833"/>
    </source>
</evidence>
<comment type="catalytic activity">
    <reaction evidence="1">
        <text>S-ubiquitinyl-[E2 ubiquitin-conjugating enzyme]-L-cysteine + [acceptor protein]-L-lysine = [E2 ubiquitin-conjugating enzyme]-L-cysteine + N(6)-ubiquitinyl-[acceptor protein]-L-lysine.</text>
        <dbReference type="EC" id="2.3.2.27"/>
    </reaction>
</comment>
<feature type="compositionally biased region" description="Gly residues" evidence="17">
    <location>
        <begin position="99"/>
        <end position="110"/>
    </location>
</feature>
<dbReference type="InterPro" id="IPR017907">
    <property type="entry name" value="Znf_RING_CS"/>
</dbReference>
<feature type="compositionally biased region" description="Polar residues" evidence="17">
    <location>
        <begin position="22"/>
        <end position="33"/>
    </location>
</feature>
<feature type="compositionally biased region" description="Basic and acidic residues" evidence="17">
    <location>
        <begin position="647"/>
        <end position="661"/>
    </location>
</feature>
<evidence type="ECO:0000256" key="9">
    <source>
        <dbReference type="ARBA" id="ARBA00022723"/>
    </source>
</evidence>
<dbReference type="GeneTree" id="ENSGT00390000001731"/>
<keyword evidence="20" id="KW-1185">Reference proteome</keyword>
<dbReference type="GO" id="GO:0005737">
    <property type="term" value="C:cytoplasm"/>
    <property type="evidence" value="ECO:0007669"/>
    <property type="project" value="UniProtKB-SubCell"/>
</dbReference>
<evidence type="ECO:0000256" key="14">
    <source>
        <dbReference type="ARBA" id="ARBA00035131"/>
    </source>
</evidence>
<feature type="region of interest" description="Disordered" evidence="17">
    <location>
        <begin position="709"/>
        <end position="738"/>
    </location>
</feature>
<dbReference type="Ensembl" id="ENSGACT00000064058.1">
    <property type="protein sequence ID" value="ENSGACP00000043542.1"/>
    <property type="gene ID" value="ENSGACG00000012715.2"/>
</dbReference>
<evidence type="ECO:0000256" key="10">
    <source>
        <dbReference type="ARBA" id="ARBA00022771"/>
    </source>
</evidence>
<dbReference type="GO" id="GO:0045944">
    <property type="term" value="P:positive regulation of transcription by RNA polymerase II"/>
    <property type="evidence" value="ECO:0007669"/>
    <property type="project" value="TreeGrafter"/>
</dbReference>
<dbReference type="FunFam" id="3.30.40.10:FF:000112">
    <property type="entry name" value="RING finger protein 10"/>
    <property type="match status" value="1"/>
</dbReference>
<dbReference type="GO" id="GO:0061630">
    <property type="term" value="F:ubiquitin protein ligase activity"/>
    <property type="evidence" value="ECO:0007669"/>
    <property type="project" value="UniProtKB-EC"/>
</dbReference>
<evidence type="ECO:0000313" key="19">
    <source>
        <dbReference type="Ensembl" id="ENSGACP00000043542.1"/>
    </source>
</evidence>
<feature type="compositionally biased region" description="Polar residues" evidence="17">
    <location>
        <begin position="729"/>
        <end position="738"/>
    </location>
</feature>
<dbReference type="GO" id="GO:0031643">
    <property type="term" value="P:positive regulation of myelination"/>
    <property type="evidence" value="ECO:0007669"/>
    <property type="project" value="TreeGrafter"/>
</dbReference>
<dbReference type="InterPro" id="IPR001841">
    <property type="entry name" value="Znf_RING"/>
</dbReference>
<dbReference type="GO" id="GO:0008270">
    <property type="term" value="F:zinc ion binding"/>
    <property type="evidence" value="ECO:0007669"/>
    <property type="project" value="UniProtKB-KW"/>
</dbReference>
<dbReference type="PANTHER" id="PTHR12983:SF9">
    <property type="entry name" value="E3 UBIQUITIN-PROTEIN LIGASE RNF10"/>
    <property type="match status" value="1"/>
</dbReference>
<dbReference type="PROSITE" id="PS00518">
    <property type="entry name" value="ZF_RING_1"/>
    <property type="match status" value="1"/>
</dbReference>
<evidence type="ECO:0000256" key="13">
    <source>
        <dbReference type="ARBA" id="ARBA00023242"/>
    </source>
</evidence>
<dbReference type="GO" id="GO:0005634">
    <property type="term" value="C:nucleus"/>
    <property type="evidence" value="ECO:0007669"/>
    <property type="project" value="UniProtKB-SubCell"/>
</dbReference>
<comment type="subcellular location">
    <subcellularLocation>
        <location evidence="3">Cytoplasm</location>
    </subcellularLocation>
    <subcellularLocation>
        <location evidence="2">Nucleus</location>
    </subcellularLocation>
</comment>
<organism evidence="19 20">
    <name type="scientific">Gasterosteus aculeatus aculeatus</name>
    <name type="common">three-spined stickleback</name>
    <dbReference type="NCBI Taxonomy" id="481459"/>
    <lineage>
        <taxon>Eukaryota</taxon>
        <taxon>Metazoa</taxon>
        <taxon>Chordata</taxon>
        <taxon>Craniata</taxon>
        <taxon>Vertebrata</taxon>
        <taxon>Euteleostomi</taxon>
        <taxon>Actinopterygii</taxon>
        <taxon>Neopterygii</taxon>
        <taxon>Teleostei</taxon>
        <taxon>Neoteleostei</taxon>
        <taxon>Acanthomorphata</taxon>
        <taxon>Eupercaria</taxon>
        <taxon>Perciformes</taxon>
        <taxon>Cottioidei</taxon>
        <taxon>Gasterosteales</taxon>
        <taxon>Gasterosteidae</taxon>
        <taxon>Gasterosteus</taxon>
    </lineage>
</organism>
<protein>
    <recommendedName>
        <fullName evidence="14">E3 ubiquitin-protein ligase RNF10</fullName>
        <ecNumber evidence="6">2.3.2.27</ecNumber>
    </recommendedName>
    <alternativeName>
        <fullName evidence="15">RING finger protein 10</fullName>
    </alternativeName>
</protein>
<evidence type="ECO:0000256" key="6">
    <source>
        <dbReference type="ARBA" id="ARBA00012483"/>
    </source>
</evidence>
<keyword evidence="10 16" id="KW-0863">Zinc-finger</keyword>
<evidence type="ECO:0000256" key="11">
    <source>
        <dbReference type="ARBA" id="ARBA00022786"/>
    </source>
</evidence>
<evidence type="ECO:0000256" key="7">
    <source>
        <dbReference type="ARBA" id="ARBA00022490"/>
    </source>
</evidence>
<keyword evidence="9" id="KW-0479">Metal-binding</keyword>
<feature type="region of interest" description="Disordered" evidence="17">
    <location>
        <begin position="647"/>
        <end position="684"/>
    </location>
</feature>
<keyword evidence="8" id="KW-0808">Transferase</keyword>
<evidence type="ECO:0000256" key="16">
    <source>
        <dbReference type="PROSITE-ProRule" id="PRU00175"/>
    </source>
</evidence>
<feature type="compositionally biased region" description="Polar residues" evidence="17">
    <location>
        <begin position="74"/>
        <end position="89"/>
    </location>
</feature>
<dbReference type="Proteomes" id="UP000007635">
    <property type="component" value="Chromosome XIII"/>
</dbReference>
<dbReference type="AlphaFoldDB" id="A0AAQ4PXT4"/>
<feature type="region of interest" description="Disordered" evidence="17">
    <location>
        <begin position="16"/>
        <end position="122"/>
    </location>
</feature>
<evidence type="ECO:0000256" key="5">
    <source>
        <dbReference type="ARBA" id="ARBA00008117"/>
    </source>
</evidence>
<keyword evidence="11" id="KW-0833">Ubl conjugation pathway</keyword>
<evidence type="ECO:0000256" key="4">
    <source>
        <dbReference type="ARBA" id="ARBA00004906"/>
    </source>
</evidence>
<feature type="compositionally biased region" description="Low complexity" evidence="17">
    <location>
        <begin position="36"/>
        <end position="48"/>
    </location>
</feature>
<comment type="similarity">
    <text evidence="5">Belongs to the RNF10 family.</text>
</comment>
<dbReference type="SUPFAM" id="SSF57850">
    <property type="entry name" value="RING/U-box"/>
    <property type="match status" value="1"/>
</dbReference>
<dbReference type="InterPro" id="IPR018957">
    <property type="entry name" value="Znf_C3HC4_RING-type"/>
</dbReference>
<reference evidence="19 20" key="1">
    <citation type="journal article" date="2021" name="G3 (Bethesda)">
        <title>Improved contiguity of the threespine stickleback genome using long-read sequencing.</title>
        <authorList>
            <person name="Nath S."/>
            <person name="Shaw D.E."/>
            <person name="White M.A."/>
        </authorList>
    </citation>
    <scope>NUCLEOTIDE SEQUENCE [LARGE SCALE GENOMIC DNA]</scope>
    <source>
        <strain evidence="19 20">Lake Benthic</strain>
    </source>
</reference>
<dbReference type="PROSITE" id="PS50089">
    <property type="entry name" value="ZF_RING_2"/>
    <property type="match status" value="1"/>
</dbReference>
<evidence type="ECO:0000256" key="15">
    <source>
        <dbReference type="ARBA" id="ARBA00035390"/>
    </source>
</evidence>
<dbReference type="InterPro" id="IPR013083">
    <property type="entry name" value="Znf_RING/FYVE/PHD"/>
</dbReference>
<keyword evidence="13" id="KW-0539">Nucleus</keyword>
<dbReference type="EC" id="2.3.2.27" evidence="6"/>
<keyword evidence="7" id="KW-0963">Cytoplasm</keyword>
<accession>A0AAQ4PXT4</accession>
<evidence type="ECO:0000256" key="17">
    <source>
        <dbReference type="SAM" id="MobiDB-lite"/>
    </source>
</evidence>
<evidence type="ECO:0000256" key="1">
    <source>
        <dbReference type="ARBA" id="ARBA00000900"/>
    </source>
</evidence>
<evidence type="ECO:0000256" key="8">
    <source>
        <dbReference type="ARBA" id="ARBA00022679"/>
    </source>
</evidence>
<proteinExistence type="inferred from homology"/>
<dbReference type="Gene3D" id="3.30.40.10">
    <property type="entry name" value="Zinc/RING finger domain, C3HC4 (zinc finger)"/>
    <property type="match status" value="1"/>
</dbReference>
<name>A0AAQ4PXT4_GASAC</name>
<dbReference type="CDD" id="cd16536">
    <property type="entry name" value="RING-HC_RNF10"/>
    <property type="match status" value="1"/>
</dbReference>
<sequence>FRLMLESSAALYPELCPRTAHRTGTNMEKNPNSKVPPRSSSTGPTPGDSKPKTEGKNNGGSKRYSRKREPSFPKTESFQGSRHTNSQKGKNFEKRPPQRGGGRQYGVTGGGRREEVAETRQAEFSPAQFAGPKKISLNHLLNFSFEPRGGNCGVGDGGPFGWGRRNKWGHKHKPFNKELFLQANCQFVVTDDQDYKAHFTDPDTLVNWDCVEQVRIYSHEVPSCPICLYPPLSARITRCGHIFCWPCMLHYLSLGDKNWSKCPICYEAVNTADLKSVVAMETRQYVAGDVITMRLMRREKGALVAMPSSQWVKVEEPVRFGDTSLSPYSKLLLTSPTQVLSLVEEEKAVLQAQLSQEGDAQACFIQSALCLLQVTEAMCIFSVLKNELVDCAQSTKIHTCGLIFTPLTLSLLFRSGRKLIKRKLWSLNMNKFYEILCLGCMGGGSVLTTYYLFFSFSHVSHPADDCQQMFLHPVNVRCLLREYGSLEASPDSITATVVEIDGHTVTEEIRRRHRYLAHLPLTCEFSLCELTLQPPILSKETLDTFADDLEKRKRLRQKKARDEKRREKRIEIEENKKQGKYPEVHIGLENLHHFPAFGSPPHNSCPLIQPDFTLAPASPLSSSPSSGEGSSLFCNLFFSAMLRDGKARGDAGPRITPKKDPLLAPPAADSDGESDGSDRVPVPSFQNSFSQAFEKALLQLDHGTCPHPLVSCLSDDKSGKKKKKKQKLLFSTSMVHTK</sequence>
<feature type="domain" description="RING-type" evidence="18">
    <location>
        <begin position="224"/>
        <end position="265"/>
    </location>
</feature>
<dbReference type="PANTHER" id="PTHR12983">
    <property type="entry name" value="RING FINGER 10 FAMILY MEMBER"/>
    <property type="match status" value="1"/>
</dbReference>
<evidence type="ECO:0000259" key="18">
    <source>
        <dbReference type="PROSITE" id="PS50089"/>
    </source>
</evidence>
<dbReference type="SMART" id="SM00184">
    <property type="entry name" value="RING"/>
    <property type="match status" value="1"/>
</dbReference>
<keyword evidence="12" id="KW-0862">Zinc</keyword>
<dbReference type="InterPro" id="IPR039739">
    <property type="entry name" value="MAG2/RNF10"/>
</dbReference>
<evidence type="ECO:0000256" key="3">
    <source>
        <dbReference type="ARBA" id="ARBA00004496"/>
    </source>
</evidence>
<dbReference type="Pfam" id="PF00097">
    <property type="entry name" value="zf-C3HC4"/>
    <property type="match status" value="1"/>
</dbReference>